<protein>
    <submittedName>
        <fullName evidence="2">Uncharacterized protein</fullName>
    </submittedName>
</protein>
<organism evidence="2 3">
    <name type="scientific">Mixia osmundae (strain CBS 9802 / IAM 14324 / JCM 22182 / KY 12970)</name>
    <dbReference type="NCBI Taxonomy" id="764103"/>
    <lineage>
        <taxon>Eukaryota</taxon>
        <taxon>Fungi</taxon>
        <taxon>Dikarya</taxon>
        <taxon>Basidiomycota</taxon>
        <taxon>Pucciniomycotina</taxon>
        <taxon>Mixiomycetes</taxon>
        <taxon>Mixiales</taxon>
        <taxon>Mixiaceae</taxon>
        <taxon>Mixia</taxon>
    </lineage>
</organism>
<feature type="compositionally biased region" description="Polar residues" evidence="1">
    <location>
        <begin position="28"/>
        <end position="61"/>
    </location>
</feature>
<feature type="compositionally biased region" description="Basic and acidic residues" evidence="1">
    <location>
        <begin position="12"/>
        <end position="23"/>
    </location>
</feature>
<comment type="caution">
    <text evidence="2">The sequence shown here is derived from an EMBL/GenBank/DDBJ whole genome shotgun (WGS) entry which is preliminary data.</text>
</comment>
<feature type="region of interest" description="Disordered" evidence="1">
    <location>
        <begin position="1"/>
        <end position="115"/>
    </location>
</feature>
<name>G7DXZ8_MIXOS</name>
<dbReference type="EMBL" id="BABT02000062">
    <property type="protein sequence ID" value="GAA95458.1"/>
    <property type="molecule type" value="Genomic_DNA"/>
</dbReference>
<reference evidence="2 3" key="1">
    <citation type="journal article" date="2011" name="J. Gen. Appl. Microbiol.">
        <title>Draft genome sequencing of the enigmatic basidiomycete Mixia osmundae.</title>
        <authorList>
            <person name="Nishida H."/>
            <person name="Nagatsuka Y."/>
            <person name="Sugiyama J."/>
        </authorList>
    </citation>
    <scope>NUCLEOTIDE SEQUENCE [LARGE SCALE GENOMIC DNA]</scope>
    <source>
        <strain evidence="3">CBS 9802 / IAM 14324 / JCM 22182 / KY 12970</strain>
    </source>
</reference>
<dbReference type="AlphaFoldDB" id="G7DXZ8"/>
<accession>G7DXZ8</accession>
<evidence type="ECO:0000313" key="3">
    <source>
        <dbReference type="Proteomes" id="UP000009131"/>
    </source>
</evidence>
<gene>
    <name evidence="2" type="primary">Mo02112</name>
    <name evidence="2" type="ORF">E5Q_02112</name>
</gene>
<sequence>MHCFPFSFFKKSSSDESSSEKSSKKSKTLTIKKTNSLRPASTSLSRTSTKNQLRPVQSHSSARAARLEDSQVWNAIADPGIKPEPPGPIDSEELSRRLSRLSTEGNNRRSMELPSQIRLSSDAYNLAFSRNTTISFAPPPNP</sequence>
<reference evidence="2 3" key="2">
    <citation type="journal article" date="2012" name="Open Biol.">
        <title>Characteristics of nucleosomes and linker DNA regions on the genome of the basidiomycete Mixia osmundae revealed by mono- and dinucleosome mapping.</title>
        <authorList>
            <person name="Nishida H."/>
            <person name="Kondo S."/>
            <person name="Matsumoto T."/>
            <person name="Suzuki Y."/>
            <person name="Yoshikawa H."/>
            <person name="Taylor T.D."/>
            <person name="Sugiyama J."/>
        </authorList>
    </citation>
    <scope>NUCLEOTIDE SEQUENCE [LARGE SCALE GENOMIC DNA]</scope>
    <source>
        <strain evidence="3">CBS 9802 / IAM 14324 / JCM 22182 / KY 12970</strain>
    </source>
</reference>
<dbReference type="RefSeq" id="XP_014569971.1">
    <property type="nucleotide sequence ID" value="XM_014714485.1"/>
</dbReference>
<dbReference type="InParanoid" id="G7DXZ8"/>
<proteinExistence type="predicted"/>
<keyword evidence="3" id="KW-1185">Reference proteome</keyword>
<dbReference type="HOGENOM" id="CLU_1816265_0_0_1"/>
<evidence type="ECO:0000313" key="2">
    <source>
        <dbReference type="EMBL" id="GAA95458.1"/>
    </source>
</evidence>
<dbReference type="Proteomes" id="UP000009131">
    <property type="component" value="Unassembled WGS sequence"/>
</dbReference>
<feature type="compositionally biased region" description="Low complexity" evidence="1">
    <location>
        <begin position="1"/>
        <end position="11"/>
    </location>
</feature>
<evidence type="ECO:0000256" key="1">
    <source>
        <dbReference type="SAM" id="MobiDB-lite"/>
    </source>
</evidence>